<dbReference type="PANTHER" id="PTHR43580">
    <property type="entry name" value="OXIDOREDUCTASE GLYR1-RELATED"/>
    <property type="match status" value="1"/>
</dbReference>
<dbReference type="GO" id="GO:0003677">
    <property type="term" value="F:DNA binding"/>
    <property type="evidence" value="ECO:0007669"/>
    <property type="project" value="TreeGrafter"/>
</dbReference>
<comment type="caution">
    <text evidence="2">The sequence shown here is derived from an EMBL/GenBank/DDBJ whole genome shotgun (WGS) entry which is preliminary data.</text>
</comment>
<dbReference type="Proteomes" id="UP000287972">
    <property type="component" value="Unassembled WGS sequence"/>
</dbReference>
<dbReference type="Gene3D" id="3.40.50.720">
    <property type="entry name" value="NAD(P)-binding Rossmann-like Domain"/>
    <property type="match status" value="1"/>
</dbReference>
<dbReference type="GO" id="GO:0000785">
    <property type="term" value="C:chromatin"/>
    <property type="evidence" value="ECO:0007669"/>
    <property type="project" value="TreeGrafter"/>
</dbReference>
<feature type="domain" description="6-phosphogluconate dehydrogenase NADP-binding" evidence="1">
    <location>
        <begin position="5"/>
        <end position="161"/>
    </location>
</feature>
<sequence>MPKTDITIVGVGSIGAAIVQKWLEKGFTVTMWNRNPDRPWLKDLANRGAVFEQDLGAAIANSDVILLSVAAYSNITELFSSILPFEKSQAPKIIINITTGTSQQARQMATWFKAQGIAEYLDGAIMVTPELVGTEHSSIWLSGETEATFSRVSNIMSPLGKLHYVAEDPGAACLWDIAALAAMDGMLTGGLLAMNLLKRQRAVENGKPTSVENPIRKIVIPLLSSFLPFLGDIAAALDDEDWGRNFGNPVSMQLKGFETILEGLRQEKVSTEGLQLFHDLLLRTKREKGDGAGLAPMGTYMLEE</sequence>
<dbReference type="Pfam" id="PF03446">
    <property type="entry name" value="NAD_binding_2"/>
    <property type="match status" value="1"/>
</dbReference>
<proteinExistence type="predicted"/>
<dbReference type="AlphaFoldDB" id="A0A428RZV0"/>
<dbReference type="InterPro" id="IPR051265">
    <property type="entry name" value="HIBADH-related_NP60_sf"/>
</dbReference>
<dbReference type="InterPro" id="IPR006115">
    <property type="entry name" value="6PGDH_NADP-bd"/>
</dbReference>
<reference evidence="2 3" key="1">
    <citation type="submission" date="2017-06" db="EMBL/GenBank/DDBJ databases">
        <title>Comparative genomic analysis of Ambrosia Fusariam Clade fungi.</title>
        <authorList>
            <person name="Stajich J.E."/>
            <person name="Carrillo J."/>
            <person name="Kijimoto T."/>
            <person name="Eskalen A."/>
            <person name="O'Donnell K."/>
            <person name="Kasson M."/>
        </authorList>
    </citation>
    <scope>NUCLEOTIDE SEQUENCE [LARGE SCALE GENOMIC DNA]</scope>
    <source>
        <strain evidence="2 3">NRRL62606</strain>
    </source>
</reference>
<keyword evidence="3" id="KW-1185">Reference proteome</keyword>
<dbReference type="InterPro" id="IPR036291">
    <property type="entry name" value="NAD(P)-bd_dom_sf"/>
</dbReference>
<dbReference type="EMBL" id="NKCL01000089">
    <property type="protein sequence ID" value="RSL83087.1"/>
    <property type="molecule type" value="Genomic_DNA"/>
</dbReference>
<accession>A0A428RZV0</accession>
<dbReference type="GO" id="GO:0140673">
    <property type="term" value="P:transcription elongation-coupled chromatin remodeling"/>
    <property type="evidence" value="ECO:0007669"/>
    <property type="project" value="TreeGrafter"/>
</dbReference>
<name>A0A428RZV0_9HYPO</name>
<dbReference type="InterPro" id="IPR013328">
    <property type="entry name" value="6PGD_dom2"/>
</dbReference>
<organism evidence="2 3">
    <name type="scientific">Fusarium floridanum</name>
    <dbReference type="NCBI Taxonomy" id="1325733"/>
    <lineage>
        <taxon>Eukaryota</taxon>
        <taxon>Fungi</taxon>
        <taxon>Dikarya</taxon>
        <taxon>Ascomycota</taxon>
        <taxon>Pezizomycotina</taxon>
        <taxon>Sordariomycetes</taxon>
        <taxon>Hypocreomycetidae</taxon>
        <taxon>Hypocreales</taxon>
        <taxon>Nectriaceae</taxon>
        <taxon>Fusarium</taxon>
        <taxon>Fusarium solani species complex</taxon>
    </lineage>
</organism>
<evidence type="ECO:0000313" key="2">
    <source>
        <dbReference type="EMBL" id="RSL83087.1"/>
    </source>
</evidence>
<dbReference type="Gene3D" id="1.10.1040.10">
    <property type="entry name" value="N-(1-d-carboxylethyl)-l-norvaline Dehydrogenase, domain 2"/>
    <property type="match status" value="1"/>
</dbReference>
<dbReference type="SUPFAM" id="SSF51735">
    <property type="entry name" value="NAD(P)-binding Rossmann-fold domains"/>
    <property type="match status" value="1"/>
</dbReference>
<gene>
    <name evidence="2" type="ORF">CEP51_004741</name>
</gene>
<dbReference type="PANTHER" id="PTHR43580:SF2">
    <property type="entry name" value="CYTOKINE-LIKE NUCLEAR FACTOR N-PAC"/>
    <property type="match status" value="1"/>
</dbReference>
<evidence type="ECO:0000313" key="3">
    <source>
        <dbReference type="Proteomes" id="UP000287972"/>
    </source>
</evidence>
<dbReference type="GO" id="GO:0031491">
    <property type="term" value="F:nucleosome binding"/>
    <property type="evidence" value="ECO:0007669"/>
    <property type="project" value="TreeGrafter"/>
</dbReference>
<dbReference type="GO" id="GO:0050661">
    <property type="term" value="F:NADP binding"/>
    <property type="evidence" value="ECO:0007669"/>
    <property type="project" value="InterPro"/>
</dbReference>
<protein>
    <recommendedName>
        <fullName evidence="1">6-phosphogluconate dehydrogenase NADP-binding domain-containing protein</fullName>
    </recommendedName>
</protein>
<evidence type="ECO:0000259" key="1">
    <source>
        <dbReference type="Pfam" id="PF03446"/>
    </source>
</evidence>